<evidence type="ECO:0000256" key="8">
    <source>
        <dbReference type="ARBA" id="ARBA00022989"/>
    </source>
</evidence>
<comment type="similarity">
    <text evidence="11">Belongs to the KdpC family.</text>
</comment>
<dbReference type="EMBL" id="AAOS02000006">
    <property type="protein sequence ID" value="EDR33529.1"/>
    <property type="molecule type" value="Genomic_DNA"/>
</dbReference>
<feature type="transmembrane region" description="Helical" evidence="11">
    <location>
        <begin position="31"/>
        <end position="53"/>
    </location>
</feature>
<dbReference type="GO" id="GO:0005886">
    <property type="term" value="C:plasma membrane"/>
    <property type="evidence" value="ECO:0007669"/>
    <property type="project" value="UniProtKB-SubCell"/>
</dbReference>
<evidence type="ECO:0000256" key="9">
    <source>
        <dbReference type="ARBA" id="ARBA00023065"/>
    </source>
</evidence>
<proteinExistence type="inferred from homology"/>
<evidence type="ECO:0000256" key="11">
    <source>
        <dbReference type="HAMAP-Rule" id="MF_00276"/>
    </source>
</evidence>
<evidence type="ECO:0000256" key="2">
    <source>
        <dbReference type="ARBA" id="ARBA00022475"/>
    </source>
</evidence>
<keyword evidence="6 11" id="KW-0067">ATP-binding</keyword>
<keyword evidence="12" id="KW-0378">Hydrolase</keyword>
<evidence type="ECO:0000313" key="12">
    <source>
        <dbReference type="EMBL" id="EDR33529.1"/>
    </source>
</evidence>
<accession>A0AAV3BCF9</accession>
<gene>
    <name evidence="11 12" type="primary">kdpC</name>
    <name evidence="12" type="ORF">YPIP275_1845</name>
</gene>
<reference evidence="12 13" key="2">
    <citation type="submission" date="2010-03" db="EMBL/GenBank/DDBJ databases">
        <authorList>
            <person name="Payne S.H."/>
            <person name="Sutton G.G."/>
        </authorList>
    </citation>
    <scope>NUCLEOTIDE SEQUENCE [LARGE SCALE GENOMIC DNA]</scope>
    <source>
        <strain evidence="12 13">IP275</strain>
    </source>
</reference>
<dbReference type="NCBIfam" id="TIGR00681">
    <property type="entry name" value="kdpC"/>
    <property type="match status" value="1"/>
</dbReference>
<dbReference type="GO" id="GO:0008556">
    <property type="term" value="F:P-type potassium transmembrane transporter activity"/>
    <property type="evidence" value="ECO:0007669"/>
    <property type="project" value="InterPro"/>
</dbReference>
<evidence type="ECO:0000256" key="3">
    <source>
        <dbReference type="ARBA" id="ARBA00022538"/>
    </source>
</evidence>
<dbReference type="PANTHER" id="PTHR30042:SF2">
    <property type="entry name" value="POTASSIUM-TRANSPORTING ATPASE KDPC SUBUNIT"/>
    <property type="match status" value="1"/>
</dbReference>
<sequence>MAGFKTQIEAIFMSSTTSPLSSASPTSGMSYLRPALVLLILLTLITGIAYPLLTTGLAHLMFSQQASGSLARLGDNVVGSTLIGQNFTQPGYFTGRPSATADRPYNPMASGGSNLASSNPALGQAIGERVKLQRQANPTQLGPVPVDLVTASGSGLDPHISLAAAYYQAPRIASIRQMPLSDVQQLIDNSMQKAIPSFFGEPVVNVLNLNMALDSHSHVKVPANPAKP</sequence>
<evidence type="ECO:0000256" key="1">
    <source>
        <dbReference type="ARBA" id="ARBA00022448"/>
    </source>
</evidence>
<evidence type="ECO:0000256" key="5">
    <source>
        <dbReference type="ARBA" id="ARBA00022741"/>
    </source>
</evidence>
<dbReference type="HAMAP" id="MF_00276">
    <property type="entry name" value="KdpC"/>
    <property type="match status" value="1"/>
</dbReference>
<keyword evidence="1 11" id="KW-0813">Transport</keyword>
<evidence type="ECO:0000256" key="10">
    <source>
        <dbReference type="ARBA" id="ARBA00023136"/>
    </source>
</evidence>
<evidence type="ECO:0000256" key="6">
    <source>
        <dbReference type="ARBA" id="ARBA00022840"/>
    </source>
</evidence>
<organism evidence="12 13">
    <name type="scientific">Yersinia pestis biovar Orientalis str. IP275</name>
    <dbReference type="NCBI Taxonomy" id="373665"/>
    <lineage>
        <taxon>Bacteria</taxon>
        <taxon>Pseudomonadati</taxon>
        <taxon>Pseudomonadota</taxon>
        <taxon>Gammaproteobacteria</taxon>
        <taxon>Enterobacterales</taxon>
        <taxon>Yersiniaceae</taxon>
        <taxon>Yersinia</taxon>
    </lineage>
</organism>
<dbReference type="Proteomes" id="UP000004430">
    <property type="component" value="Unassembled WGS sequence"/>
</dbReference>
<evidence type="ECO:0000256" key="4">
    <source>
        <dbReference type="ARBA" id="ARBA00022692"/>
    </source>
</evidence>
<comment type="subcellular location">
    <subcellularLocation>
        <location evidence="11">Cell membrane</location>
        <topology evidence="11">Single-pass membrane protein</topology>
    </subcellularLocation>
</comment>
<dbReference type="GO" id="GO:0005524">
    <property type="term" value="F:ATP binding"/>
    <property type="evidence" value="ECO:0007669"/>
    <property type="project" value="UniProtKB-UniRule"/>
</dbReference>
<dbReference type="GO" id="GO:0016787">
    <property type="term" value="F:hydrolase activity"/>
    <property type="evidence" value="ECO:0007669"/>
    <property type="project" value="UniProtKB-KW"/>
</dbReference>
<keyword evidence="4 11" id="KW-0812">Transmembrane</keyword>
<evidence type="ECO:0000313" key="13">
    <source>
        <dbReference type="Proteomes" id="UP000004430"/>
    </source>
</evidence>
<keyword evidence="7 11" id="KW-0630">Potassium</keyword>
<comment type="subunit">
    <text evidence="11">The system is composed of three essential subunits: KdpA, KdpB and KdpC.</text>
</comment>
<keyword evidence="3 11" id="KW-0633">Potassium transport</keyword>
<keyword evidence="2 11" id="KW-1003">Cell membrane</keyword>
<keyword evidence="8 11" id="KW-1133">Transmembrane helix</keyword>
<dbReference type="NCBIfam" id="NF001454">
    <property type="entry name" value="PRK00315.1"/>
    <property type="match status" value="1"/>
</dbReference>
<comment type="function">
    <text evidence="11">Part of the high-affinity ATP-driven potassium transport (or Kdp) system, which catalyzes the hydrolysis of ATP coupled with the electrogenic transport of potassium into the cytoplasm. This subunit acts as a catalytic chaperone that increases the ATP-binding affinity of the ATP-hydrolyzing subunit KdpB by the formation of a transient KdpB/KdpC/ATP ternary complex.</text>
</comment>
<keyword evidence="9 11" id="KW-0406">Ion transport</keyword>
<dbReference type="AlphaFoldDB" id="A0AAV3BCF9"/>
<keyword evidence="10 11" id="KW-0472">Membrane</keyword>
<reference evidence="12 13" key="1">
    <citation type="submission" date="2008-01" db="EMBL/GenBank/DDBJ databases">
        <title>Yersinia pestis Strain IP275 project at JCVI/TIGR.</title>
        <authorList>
            <person name="Ravel J."/>
            <person name="Eppinger M."/>
            <person name="Fricke W.F."/>
            <person name="Rosovitz M."/>
            <person name="Lindler L.E."/>
            <person name="Bearden S."/>
            <person name="Shriefer M."/>
        </authorList>
    </citation>
    <scope>NUCLEOTIDE SEQUENCE [LARGE SCALE GENOMIC DNA]</scope>
    <source>
        <strain evidence="12 13">IP275</strain>
    </source>
</reference>
<dbReference type="InterPro" id="IPR003820">
    <property type="entry name" value="KdpC"/>
</dbReference>
<name>A0AAV3BCF9_YERPE</name>
<dbReference type="Pfam" id="PF02669">
    <property type="entry name" value="KdpC"/>
    <property type="match status" value="1"/>
</dbReference>
<dbReference type="PIRSF" id="PIRSF001296">
    <property type="entry name" value="K_ATPase_KdpC"/>
    <property type="match status" value="1"/>
</dbReference>
<dbReference type="PANTHER" id="PTHR30042">
    <property type="entry name" value="POTASSIUM-TRANSPORTING ATPASE C CHAIN"/>
    <property type="match status" value="1"/>
</dbReference>
<comment type="caution">
    <text evidence="12">The sequence shown here is derived from an EMBL/GenBank/DDBJ whole genome shotgun (WGS) entry which is preliminary data.</text>
</comment>
<protein>
    <recommendedName>
        <fullName evidence="11">Potassium-transporting ATPase KdpC subunit</fullName>
    </recommendedName>
    <alternativeName>
        <fullName evidence="11">ATP phosphohydrolase [potassium-transporting] C chain</fullName>
    </alternativeName>
    <alternativeName>
        <fullName evidence="11">Potassium-binding and translocating subunit C</fullName>
    </alternativeName>
    <alternativeName>
        <fullName evidence="11">Potassium-translocating ATPase C chain</fullName>
    </alternativeName>
</protein>
<keyword evidence="5 11" id="KW-0547">Nucleotide-binding</keyword>
<evidence type="ECO:0000256" key="7">
    <source>
        <dbReference type="ARBA" id="ARBA00022958"/>
    </source>
</evidence>